<dbReference type="EMBL" id="FOPY01000023">
    <property type="protein sequence ID" value="SFI16294.1"/>
    <property type="molecule type" value="Genomic_DNA"/>
</dbReference>
<feature type="signal peptide" evidence="2">
    <location>
        <begin position="1"/>
        <end position="24"/>
    </location>
</feature>
<keyword evidence="5" id="KW-1185">Reference proteome</keyword>
<dbReference type="InterPro" id="IPR036866">
    <property type="entry name" value="RibonucZ/Hydroxyglut_hydro"/>
</dbReference>
<evidence type="ECO:0000256" key="1">
    <source>
        <dbReference type="ARBA" id="ARBA00022801"/>
    </source>
</evidence>
<dbReference type="Proteomes" id="UP000199040">
    <property type="component" value="Unassembled WGS sequence"/>
</dbReference>
<keyword evidence="1" id="KW-0378">Hydrolase</keyword>
<dbReference type="InterPro" id="IPR044094">
    <property type="entry name" value="AtsA-like_MBL-fold"/>
</dbReference>
<gene>
    <name evidence="4" type="ORF">SAMN04487959_1238</name>
</gene>
<dbReference type="AlphaFoldDB" id="A0A1I3FYN1"/>
<feature type="domain" description="Metallo-beta-lactamase" evidence="3">
    <location>
        <begin position="54"/>
        <end position="289"/>
    </location>
</feature>
<dbReference type="SUPFAM" id="SSF56281">
    <property type="entry name" value="Metallo-hydrolase/oxidoreductase"/>
    <property type="match status" value="1"/>
</dbReference>
<evidence type="ECO:0000313" key="5">
    <source>
        <dbReference type="Proteomes" id="UP000199040"/>
    </source>
</evidence>
<name>A0A1I3FYN1_9GAMM</name>
<dbReference type="PANTHER" id="PTHR46018">
    <property type="entry name" value="ZINC PHOSPHODIESTERASE ELAC PROTEIN 1"/>
    <property type="match status" value="1"/>
</dbReference>
<proteinExistence type="predicted"/>
<organism evidence="4 5">
    <name type="scientific">Modicisalibacter xianhensis</name>
    <dbReference type="NCBI Taxonomy" id="442341"/>
    <lineage>
        <taxon>Bacteria</taxon>
        <taxon>Pseudomonadati</taxon>
        <taxon>Pseudomonadota</taxon>
        <taxon>Gammaproteobacteria</taxon>
        <taxon>Oceanospirillales</taxon>
        <taxon>Halomonadaceae</taxon>
        <taxon>Modicisalibacter</taxon>
    </lineage>
</organism>
<dbReference type="GO" id="GO:0042781">
    <property type="term" value="F:3'-tRNA processing endoribonuclease activity"/>
    <property type="evidence" value="ECO:0007669"/>
    <property type="project" value="TreeGrafter"/>
</dbReference>
<dbReference type="STRING" id="442341.SAMN04487959_1238"/>
<reference evidence="4 5" key="1">
    <citation type="submission" date="2016-10" db="EMBL/GenBank/DDBJ databases">
        <authorList>
            <person name="de Groot N.N."/>
        </authorList>
    </citation>
    <scope>NUCLEOTIDE SEQUENCE [LARGE SCALE GENOMIC DNA]</scope>
    <source>
        <strain evidence="4 5">CGMCC 1.6848</strain>
    </source>
</reference>
<dbReference type="SMART" id="SM00849">
    <property type="entry name" value="Lactamase_B"/>
    <property type="match status" value="1"/>
</dbReference>
<sequence>MRKAVTSLSILILTGALIGQHAMAERQPNQADQSETTVVMLGTGTPVLNQERAGQSILIVVDKEMYLFDAGPGFVKNFDALSGKDFMPEDIYFSNDSVYGAMNKVFLTHLDSDHVMGMPELMLRPWIMGRSEPIKVVGPKGTEEMTTHVLEAYQADIGHRLHGTQPANSEGFKVEVTEISGTQVVHQDDRVTITAFKVPHGSWADGMAFGYRVEAPDKTVVISGDTRHDQALYEYFEGADILIHEVMSEQGVSRLSQDWQDYMYHAHTSAQQLAKIGRHVEPELLVLNHPLLFGQSDQQLSTEMASYYEGEFVLANDLDIYE</sequence>
<accession>A0A1I3FYN1</accession>
<keyword evidence="2" id="KW-0732">Signal</keyword>
<dbReference type="Pfam" id="PF12706">
    <property type="entry name" value="Lactamase_B_2"/>
    <property type="match status" value="1"/>
</dbReference>
<evidence type="ECO:0000259" key="3">
    <source>
        <dbReference type="SMART" id="SM00849"/>
    </source>
</evidence>
<feature type="chain" id="PRO_5011589513" evidence="2">
    <location>
        <begin position="25"/>
        <end position="322"/>
    </location>
</feature>
<dbReference type="PANTHER" id="PTHR46018:SF2">
    <property type="entry name" value="ZINC PHOSPHODIESTERASE ELAC PROTEIN 1"/>
    <property type="match status" value="1"/>
</dbReference>
<dbReference type="Gene3D" id="3.60.15.10">
    <property type="entry name" value="Ribonuclease Z/Hydroxyacylglutathione hydrolase-like"/>
    <property type="match status" value="1"/>
</dbReference>
<dbReference type="CDD" id="cd07719">
    <property type="entry name" value="arylsulfatase_AtsA-like_MBL-fold"/>
    <property type="match status" value="1"/>
</dbReference>
<dbReference type="RefSeq" id="WP_092850144.1">
    <property type="nucleotide sequence ID" value="NZ_FOPY01000023.1"/>
</dbReference>
<dbReference type="InterPro" id="IPR001279">
    <property type="entry name" value="Metallo-B-lactamas"/>
</dbReference>
<protein>
    <submittedName>
        <fullName evidence="4">Ribonuclease BN, tRNA processing enzyme</fullName>
    </submittedName>
</protein>
<evidence type="ECO:0000313" key="4">
    <source>
        <dbReference type="EMBL" id="SFI16294.1"/>
    </source>
</evidence>
<evidence type="ECO:0000256" key="2">
    <source>
        <dbReference type="SAM" id="SignalP"/>
    </source>
</evidence>